<dbReference type="Proteomes" id="UP000235464">
    <property type="component" value="Chromosome I"/>
</dbReference>
<dbReference type="InterPro" id="IPR049735">
    <property type="entry name" value="NovE/LmbU-like"/>
</dbReference>
<keyword evidence="2" id="KW-1185">Reference proteome</keyword>
<name>A0A2N9B465_STRCX</name>
<dbReference type="RefSeq" id="WP_010039085.1">
    <property type="nucleotide sequence ID" value="NZ_LT962942.1"/>
</dbReference>
<dbReference type="NCBIfam" id="NF038070">
    <property type="entry name" value="LmbU_fam_TF"/>
    <property type="match status" value="1"/>
</dbReference>
<organism evidence="1 2">
    <name type="scientific">Streptomyces chartreusis NRRL 3882</name>
    <dbReference type="NCBI Taxonomy" id="1079985"/>
    <lineage>
        <taxon>Bacteria</taxon>
        <taxon>Bacillati</taxon>
        <taxon>Actinomycetota</taxon>
        <taxon>Actinomycetes</taxon>
        <taxon>Kitasatosporales</taxon>
        <taxon>Streptomycetaceae</taxon>
        <taxon>Streptomyces</taxon>
    </lineage>
</organism>
<evidence type="ECO:0000313" key="2">
    <source>
        <dbReference type="Proteomes" id="UP000235464"/>
    </source>
</evidence>
<dbReference type="AlphaFoldDB" id="A0A2N9B465"/>
<proteinExistence type="predicted"/>
<gene>
    <name evidence="1" type="ORF">SCNRRL3882_1576</name>
</gene>
<sequence length="201" mass="23143">MGNSTALHSVSEHPVIGAAVTRRTSLVLPPGFSLAEWKRVGKHLFLIADSSCWWHGDWLVYGQERYPGKYRQAMEETGLDYKTLRNYAWIARRFPASERHPRLSFQHHAEVASLAPEERRSWLNRAAREGWSRNRLRHELRKELADPSDVREPRHVRLQLRTTAEQETAWTRAAERDGLELAEWITASLDRAAGLDDGAEP</sequence>
<dbReference type="EMBL" id="LT963352">
    <property type="protein sequence ID" value="SOR78108.1"/>
    <property type="molecule type" value="Genomic_DNA"/>
</dbReference>
<reference evidence="2" key="1">
    <citation type="submission" date="2017-11" db="EMBL/GenBank/DDBJ databases">
        <authorList>
            <person name="Wibberg D."/>
        </authorList>
    </citation>
    <scope>NUCLEOTIDE SEQUENCE [LARGE SCALE GENOMIC DNA]</scope>
</reference>
<accession>A0A2N9B465</accession>
<evidence type="ECO:0008006" key="3">
    <source>
        <dbReference type="Google" id="ProtNLM"/>
    </source>
</evidence>
<protein>
    <recommendedName>
        <fullName evidence="3">LmbU and cloE</fullName>
    </recommendedName>
</protein>
<evidence type="ECO:0000313" key="1">
    <source>
        <dbReference type="EMBL" id="SOR78108.1"/>
    </source>
</evidence>